<evidence type="ECO:0000256" key="13">
    <source>
        <dbReference type="SAM" id="Phobius"/>
    </source>
</evidence>
<evidence type="ECO:0000256" key="11">
    <source>
        <dbReference type="ARBA" id="ARBA00023033"/>
    </source>
</evidence>
<comment type="subcellular location">
    <subcellularLocation>
        <location evidence="2">Membrane</location>
    </subcellularLocation>
</comment>
<evidence type="ECO:0000313" key="14">
    <source>
        <dbReference type="EMBL" id="KAJ3711890.1"/>
    </source>
</evidence>
<dbReference type="Pfam" id="PF00067">
    <property type="entry name" value="p450"/>
    <property type="match status" value="1"/>
</dbReference>
<reference evidence="14" key="2">
    <citation type="journal article" date="2023" name="Proc. Natl. Acad. Sci. U.S.A.">
        <title>A global phylogenomic analysis of the shiitake genus Lentinula.</title>
        <authorList>
            <person name="Sierra-Patev S."/>
            <person name="Min B."/>
            <person name="Naranjo-Ortiz M."/>
            <person name="Looney B."/>
            <person name="Konkel Z."/>
            <person name="Slot J.C."/>
            <person name="Sakamoto Y."/>
            <person name="Steenwyk J.L."/>
            <person name="Rokas A."/>
            <person name="Carro J."/>
            <person name="Camarero S."/>
            <person name="Ferreira P."/>
            <person name="Molpeceres G."/>
            <person name="Ruiz-Duenas F.J."/>
            <person name="Serrano A."/>
            <person name="Henrissat B."/>
            <person name="Drula E."/>
            <person name="Hughes K.W."/>
            <person name="Mata J.L."/>
            <person name="Ishikawa N.K."/>
            <person name="Vargas-Isla R."/>
            <person name="Ushijima S."/>
            <person name="Smith C.A."/>
            <person name="Donoghue J."/>
            <person name="Ahrendt S."/>
            <person name="Andreopoulos W."/>
            <person name="He G."/>
            <person name="LaButti K."/>
            <person name="Lipzen A."/>
            <person name="Ng V."/>
            <person name="Riley R."/>
            <person name="Sandor L."/>
            <person name="Barry K."/>
            <person name="Martinez A.T."/>
            <person name="Xiao Y."/>
            <person name="Gibbons J.G."/>
            <person name="Terashima K."/>
            <person name="Grigoriev I.V."/>
            <person name="Hibbett D."/>
        </authorList>
    </citation>
    <scope>NUCLEOTIDE SEQUENCE</scope>
    <source>
        <strain evidence="14">ET3784</strain>
    </source>
</reference>
<dbReference type="PANTHER" id="PTHR24305">
    <property type="entry name" value="CYTOCHROME P450"/>
    <property type="match status" value="1"/>
</dbReference>
<reference evidence="14" key="1">
    <citation type="submission" date="2022-08" db="EMBL/GenBank/DDBJ databases">
        <authorList>
            <consortium name="DOE Joint Genome Institute"/>
            <person name="Min B."/>
            <person name="Sierra-Patev S."/>
            <person name="Naranjo-Ortiz M."/>
            <person name="Looney B."/>
            <person name="Konkel Z."/>
            <person name="Slot J.C."/>
            <person name="Sakamoto Y."/>
            <person name="Steenwyk J.L."/>
            <person name="Rokas A."/>
            <person name="Carro J."/>
            <person name="Camarero S."/>
            <person name="Ferreira P."/>
            <person name="Molpeceres G."/>
            <person name="Ruiz-duenas F.J."/>
            <person name="Serrano A."/>
            <person name="Henrissat B."/>
            <person name="Drula E."/>
            <person name="Hughes K.W."/>
            <person name="Mata J.L."/>
            <person name="Ishikawa N.K."/>
            <person name="Vargas-Isla R."/>
            <person name="Ushijima S."/>
            <person name="Smith C.A."/>
            <person name="Ahrendt S."/>
            <person name="Andreopoulos W."/>
            <person name="He G."/>
            <person name="LaButti K."/>
            <person name="Lipzen A."/>
            <person name="Ng V."/>
            <person name="Riley R."/>
            <person name="Sandor L."/>
            <person name="Barry K."/>
            <person name="Martinez A.T."/>
            <person name="Xiao Y."/>
            <person name="Gibbons J.G."/>
            <person name="Terashima K."/>
            <person name="Hibbett D.S."/>
            <person name="Grigoriev I.V."/>
        </authorList>
    </citation>
    <scope>NUCLEOTIDE SEQUENCE</scope>
    <source>
        <strain evidence="14">ET3784</strain>
    </source>
</reference>
<sequence length="621" mass="69978">MAVNSSVIQLAIFIPLVVVALWRFLHGKTGASLGLNNIPGPPYPSWFKGNFQQVFNPNAWEFHEYLAKKYGSSVRLHGPYGTNTLYTFDSKAMHTVLDQDVFEEDDGFIKGNLLIFGDGLLGTLGMSYRQDSALSLNLTLQRTPSSKTAKNATACLLRGSYEGNGYVPSFFEVSHKLENALKNQLLNGLPITKEEVEQVDILSWMGRTALELMGQAGLGYSFDPLTDEDSAHPYSKVIKELLPTLTRLQFWQFNVLPYVSWIGTPAFRRSIVNRLPWKDLHHLRDMVDYMYRIAQVIYESKKRALEKGDQAIALQIGRGKDLISILMKENMKASEEDRLEDTEVISQVISDFDFLHLLQFTSGLKICSTLIFAAMDTTSSAMARLLHLLAQHPDAQKKLRQELIEAKRQNDGHDFSYEELIALPYLDAVCRETLRLYSPASVVTRRTRQDTVIPLHQPITGLDGTEMHEVAIPKNTSVIVSISNANRNSDLWGEDADEWKPERWLSPLPKALVDARIPGVYSHLMTFIGEGAPACEYHPQGARYMNLTSSFLFSGFKFSQLEMKVVISTLVENFQFYPSVKDLEIFWQMNGVTAPVVGKDIHPQLPIGISLVDRNSVTSFE</sequence>
<evidence type="ECO:0000256" key="10">
    <source>
        <dbReference type="ARBA" id="ARBA00023004"/>
    </source>
</evidence>
<comment type="pathway">
    <text evidence="3">Secondary metabolite biosynthesis; terpenoid biosynthesis.</text>
</comment>
<keyword evidence="15" id="KW-1185">Reference proteome</keyword>
<dbReference type="AlphaFoldDB" id="A0AA38J251"/>
<accession>A0AA38J251</accession>
<feature type="transmembrane region" description="Helical" evidence="13">
    <location>
        <begin position="6"/>
        <end position="25"/>
    </location>
</feature>
<evidence type="ECO:0000256" key="4">
    <source>
        <dbReference type="ARBA" id="ARBA00010617"/>
    </source>
</evidence>
<evidence type="ECO:0000313" key="15">
    <source>
        <dbReference type="Proteomes" id="UP001176059"/>
    </source>
</evidence>
<dbReference type="InterPro" id="IPR050121">
    <property type="entry name" value="Cytochrome_P450_monoxygenase"/>
</dbReference>
<dbReference type="EMBL" id="JANVFO010000113">
    <property type="protein sequence ID" value="KAJ3711890.1"/>
    <property type="molecule type" value="Genomic_DNA"/>
</dbReference>
<comment type="caution">
    <text evidence="14">The sequence shown here is derived from an EMBL/GenBank/DDBJ whole genome shotgun (WGS) entry which is preliminary data.</text>
</comment>
<dbReference type="GO" id="GO:0005506">
    <property type="term" value="F:iron ion binding"/>
    <property type="evidence" value="ECO:0007669"/>
    <property type="project" value="InterPro"/>
</dbReference>
<keyword evidence="10" id="KW-0408">Iron</keyword>
<evidence type="ECO:0000256" key="12">
    <source>
        <dbReference type="ARBA" id="ARBA00023136"/>
    </source>
</evidence>
<keyword evidence="6 13" id="KW-0812">Transmembrane</keyword>
<dbReference type="SUPFAM" id="SSF48264">
    <property type="entry name" value="Cytochrome P450"/>
    <property type="match status" value="1"/>
</dbReference>
<evidence type="ECO:0000256" key="2">
    <source>
        <dbReference type="ARBA" id="ARBA00004370"/>
    </source>
</evidence>
<gene>
    <name evidence="14" type="ORF">DFJ43DRAFT_1167385</name>
</gene>
<dbReference type="GO" id="GO:0016705">
    <property type="term" value="F:oxidoreductase activity, acting on paired donors, with incorporation or reduction of molecular oxygen"/>
    <property type="evidence" value="ECO:0007669"/>
    <property type="project" value="InterPro"/>
</dbReference>
<evidence type="ECO:0000256" key="3">
    <source>
        <dbReference type="ARBA" id="ARBA00004721"/>
    </source>
</evidence>
<dbReference type="GO" id="GO:0020037">
    <property type="term" value="F:heme binding"/>
    <property type="evidence" value="ECO:0007669"/>
    <property type="project" value="InterPro"/>
</dbReference>
<dbReference type="InterPro" id="IPR036396">
    <property type="entry name" value="Cyt_P450_sf"/>
</dbReference>
<dbReference type="Proteomes" id="UP001176059">
    <property type="component" value="Unassembled WGS sequence"/>
</dbReference>
<keyword evidence="8 13" id="KW-1133">Transmembrane helix</keyword>
<keyword evidence="7" id="KW-0479">Metal-binding</keyword>
<dbReference type="Gene3D" id="1.10.630.10">
    <property type="entry name" value="Cytochrome P450"/>
    <property type="match status" value="1"/>
</dbReference>
<keyword evidence="9" id="KW-0560">Oxidoreductase</keyword>
<keyword evidence="11" id="KW-0503">Monooxygenase</keyword>
<evidence type="ECO:0000256" key="9">
    <source>
        <dbReference type="ARBA" id="ARBA00023002"/>
    </source>
</evidence>
<comment type="similarity">
    <text evidence="4">Belongs to the cytochrome P450 family.</text>
</comment>
<dbReference type="GO" id="GO:0016020">
    <property type="term" value="C:membrane"/>
    <property type="evidence" value="ECO:0007669"/>
    <property type="project" value="UniProtKB-SubCell"/>
</dbReference>
<evidence type="ECO:0000256" key="8">
    <source>
        <dbReference type="ARBA" id="ARBA00022989"/>
    </source>
</evidence>
<organism evidence="14 15">
    <name type="scientific">Lentinula guzmanii</name>
    <dbReference type="NCBI Taxonomy" id="2804957"/>
    <lineage>
        <taxon>Eukaryota</taxon>
        <taxon>Fungi</taxon>
        <taxon>Dikarya</taxon>
        <taxon>Basidiomycota</taxon>
        <taxon>Agaricomycotina</taxon>
        <taxon>Agaricomycetes</taxon>
        <taxon>Agaricomycetidae</taxon>
        <taxon>Agaricales</taxon>
        <taxon>Marasmiineae</taxon>
        <taxon>Omphalotaceae</taxon>
        <taxon>Lentinula</taxon>
    </lineage>
</organism>
<keyword evidence="5" id="KW-0349">Heme</keyword>
<evidence type="ECO:0000256" key="7">
    <source>
        <dbReference type="ARBA" id="ARBA00022723"/>
    </source>
</evidence>
<evidence type="ECO:0000256" key="1">
    <source>
        <dbReference type="ARBA" id="ARBA00001971"/>
    </source>
</evidence>
<keyword evidence="12 13" id="KW-0472">Membrane</keyword>
<comment type="cofactor">
    <cofactor evidence="1">
        <name>heme</name>
        <dbReference type="ChEBI" id="CHEBI:30413"/>
    </cofactor>
</comment>
<evidence type="ECO:0000256" key="6">
    <source>
        <dbReference type="ARBA" id="ARBA00022692"/>
    </source>
</evidence>
<proteinExistence type="inferred from homology"/>
<protein>
    <submittedName>
        <fullName evidence="14">Cytochrome P450</fullName>
    </submittedName>
</protein>
<dbReference type="PANTHER" id="PTHR24305:SF166">
    <property type="entry name" value="CYTOCHROME P450 12A4, MITOCHONDRIAL-RELATED"/>
    <property type="match status" value="1"/>
</dbReference>
<name>A0AA38J251_9AGAR</name>
<evidence type="ECO:0000256" key="5">
    <source>
        <dbReference type="ARBA" id="ARBA00022617"/>
    </source>
</evidence>
<dbReference type="InterPro" id="IPR001128">
    <property type="entry name" value="Cyt_P450"/>
</dbReference>
<dbReference type="GO" id="GO:0004497">
    <property type="term" value="F:monooxygenase activity"/>
    <property type="evidence" value="ECO:0007669"/>
    <property type="project" value="UniProtKB-KW"/>
</dbReference>